<dbReference type="PANTHER" id="PTHR30482:SF17">
    <property type="entry name" value="ABC TRANSPORTER ATP-BINDING PROTEIN"/>
    <property type="match status" value="1"/>
</dbReference>
<feature type="transmembrane region" description="Helical" evidence="6">
    <location>
        <begin position="91"/>
        <end position="110"/>
    </location>
</feature>
<proteinExistence type="predicted"/>
<dbReference type="PANTHER" id="PTHR30482">
    <property type="entry name" value="HIGH-AFFINITY BRANCHED-CHAIN AMINO ACID TRANSPORT SYSTEM PERMEASE"/>
    <property type="match status" value="1"/>
</dbReference>
<dbReference type="CDD" id="cd06581">
    <property type="entry name" value="TM_PBP1_LivM_like"/>
    <property type="match status" value="1"/>
</dbReference>
<sequence length="319" mass="33359">MAFYRPAAWQKPLSFVLVGAALALPTVLTACGQEFYIGFATRVLIFALAASSLNLILGFGGMVSLGHAAFLGAGAYVAAICQQAGINEALIAFPLAMGVAGMFALVVGAISLRTRGVYFIMITLAFAQMAYYLFISARSWGGDDGLPLNGRMTLAGFALADDAALFYAALGLLAGTMLLFGRAADSRFGRTIQAIRENETRMEALGYPVFRYRLVAFALGGAFAGLAGALLANLTGLASPNLLQWTQSGTLLVMVIIGGVGYLYGGVLGAAVLLLLEETLVGVTAHWHIVLGLLLLGVVLFAPKGVAALFDRPREADHG</sequence>
<name>A0ABS9JXR3_9RHOO</name>
<feature type="transmembrane region" description="Helical" evidence="6">
    <location>
        <begin position="64"/>
        <end position="85"/>
    </location>
</feature>
<feature type="transmembrane region" description="Helical" evidence="6">
    <location>
        <begin position="251"/>
        <end position="276"/>
    </location>
</feature>
<organism evidence="7 8">
    <name type="scientific">Dechloromonas hankyongensis</name>
    <dbReference type="NCBI Taxonomy" id="2908002"/>
    <lineage>
        <taxon>Bacteria</taxon>
        <taxon>Pseudomonadati</taxon>
        <taxon>Pseudomonadota</taxon>
        <taxon>Betaproteobacteria</taxon>
        <taxon>Rhodocyclales</taxon>
        <taxon>Azonexaceae</taxon>
        <taxon>Dechloromonas</taxon>
    </lineage>
</organism>
<comment type="subcellular location">
    <subcellularLocation>
        <location evidence="1">Cell membrane</location>
        <topology evidence="1">Multi-pass membrane protein</topology>
    </subcellularLocation>
</comment>
<reference evidence="7" key="1">
    <citation type="submission" date="2022-01" db="EMBL/GenBank/DDBJ databases">
        <authorList>
            <person name="Jo J.-H."/>
            <person name="Im W.-T."/>
        </authorList>
    </citation>
    <scope>NUCLEOTIDE SEQUENCE</scope>
    <source>
        <strain evidence="7">XY25</strain>
    </source>
</reference>
<evidence type="ECO:0000256" key="3">
    <source>
        <dbReference type="ARBA" id="ARBA00022692"/>
    </source>
</evidence>
<evidence type="ECO:0000256" key="2">
    <source>
        <dbReference type="ARBA" id="ARBA00022475"/>
    </source>
</evidence>
<dbReference type="Proteomes" id="UP001165384">
    <property type="component" value="Unassembled WGS sequence"/>
</dbReference>
<dbReference type="InterPro" id="IPR043428">
    <property type="entry name" value="LivM-like"/>
</dbReference>
<feature type="transmembrane region" description="Helical" evidence="6">
    <location>
        <begin position="117"/>
        <end position="134"/>
    </location>
</feature>
<dbReference type="InterPro" id="IPR001851">
    <property type="entry name" value="ABC_transp_permease"/>
</dbReference>
<feature type="transmembrane region" description="Helical" evidence="6">
    <location>
        <begin position="288"/>
        <end position="310"/>
    </location>
</feature>
<evidence type="ECO:0000313" key="8">
    <source>
        <dbReference type="Proteomes" id="UP001165384"/>
    </source>
</evidence>
<comment type="caution">
    <text evidence="7">The sequence shown here is derived from an EMBL/GenBank/DDBJ whole genome shotgun (WGS) entry which is preliminary data.</text>
</comment>
<keyword evidence="8" id="KW-1185">Reference proteome</keyword>
<keyword evidence="2" id="KW-1003">Cell membrane</keyword>
<evidence type="ECO:0000256" key="1">
    <source>
        <dbReference type="ARBA" id="ARBA00004651"/>
    </source>
</evidence>
<feature type="transmembrane region" description="Helical" evidence="6">
    <location>
        <begin position="39"/>
        <end position="57"/>
    </location>
</feature>
<feature type="transmembrane region" description="Helical" evidence="6">
    <location>
        <begin position="210"/>
        <end position="231"/>
    </location>
</feature>
<protein>
    <submittedName>
        <fullName evidence="7">Branched-chain amino acid ABC transporter permease</fullName>
    </submittedName>
</protein>
<keyword evidence="4 6" id="KW-1133">Transmembrane helix</keyword>
<evidence type="ECO:0000313" key="7">
    <source>
        <dbReference type="EMBL" id="MCG2575700.1"/>
    </source>
</evidence>
<dbReference type="PROSITE" id="PS51257">
    <property type="entry name" value="PROKAR_LIPOPROTEIN"/>
    <property type="match status" value="1"/>
</dbReference>
<accession>A0ABS9JXR3</accession>
<gene>
    <name evidence="7" type="ORF">LZ012_01685</name>
</gene>
<dbReference type="EMBL" id="JAKLTN010000001">
    <property type="protein sequence ID" value="MCG2575700.1"/>
    <property type="molecule type" value="Genomic_DNA"/>
</dbReference>
<dbReference type="Pfam" id="PF02653">
    <property type="entry name" value="BPD_transp_2"/>
    <property type="match status" value="1"/>
</dbReference>
<keyword evidence="3 6" id="KW-0812">Transmembrane</keyword>
<evidence type="ECO:0000256" key="4">
    <source>
        <dbReference type="ARBA" id="ARBA00022989"/>
    </source>
</evidence>
<keyword evidence="5 6" id="KW-0472">Membrane</keyword>
<dbReference type="RefSeq" id="WP_275706882.1">
    <property type="nucleotide sequence ID" value="NZ_JAKLTN010000001.1"/>
</dbReference>
<evidence type="ECO:0000256" key="6">
    <source>
        <dbReference type="SAM" id="Phobius"/>
    </source>
</evidence>
<evidence type="ECO:0000256" key="5">
    <source>
        <dbReference type="ARBA" id="ARBA00023136"/>
    </source>
</evidence>
<feature type="transmembrane region" description="Helical" evidence="6">
    <location>
        <begin position="154"/>
        <end position="180"/>
    </location>
</feature>